<feature type="region of interest" description="Disordered" evidence="2">
    <location>
        <begin position="1"/>
        <end position="58"/>
    </location>
</feature>
<dbReference type="AlphaFoldDB" id="A0A2S5IV06"/>
<organism evidence="4 5">
    <name type="scientific">Arthrobacter pityocampae</name>
    <dbReference type="NCBI Taxonomy" id="547334"/>
    <lineage>
        <taxon>Bacteria</taxon>
        <taxon>Bacillati</taxon>
        <taxon>Actinomycetota</taxon>
        <taxon>Actinomycetes</taxon>
        <taxon>Micrococcales</taxon>
        <taxon>Micrococcaceae</taxon>
        <taxon>Arthrobacter</taxon>
    </lineage>
</organism>
<dbReference type="RefSeq" id="WP_104121794.1">
    <property type="nucleotide sequence ID" value="NZ_PRKW01000005.1"/>
</dbReference>
<reference evidence="4 5" key="1">
    <citation type="journal article" date="2014" name="Int. J. Syst. Evol. Microbiol.">
        <title>Arthrobacter pityocampae sp. nov., isolated from Thaumetopoea pityocampa (Lep., Thaumetopoeidae).</title>
        <authorList>
            <person name="Ince I.A."/>
            <person name="Demirbag Z."/>
            <person name="Kati H."/>
        </authorList>
    </citation>
    <scope>NUCLEOTIDE SEQUENCE [LARGE SCALE GENOMIC DNA]</scope>
    <source>
        <strain evidence="4 5">Tp2</strain>
    </source>
</reference>
<dbReference type="Proteomes" id="UP000239297">
    <property type="component" value="Unassembled WGS sequence"/>
</dbReference>
<dbReference type="EMBL" id="PRKW01000005">
    <property type="protein sequence ID" value="PPB48389.1"/>
    <property type="molecule type" value="Genomic_DNA"/>
</dbReference>
<feature type="domain" description="CsbD-like" evidence="3">
    <location>
        <begin position="5"/>
        <end position="57"/>
    </location>
</feature>
<dbReference type="Pfam" id="PF05532">
    <property type="entry name" value="CsbD"/>
    <property type="match status" value="1"/>
</dbReference>
<proteinExistence type="inferred from homology"/>
<accession>A0A2S5IV06</accession>
<comment type="similarity">
    <text evidence="1">Belongs to the UPF0337 (CsbD) family.</text>
</comment>
<dbReference type="Gene3D" id="1.10.1470.10">
    <property type="entry name" value="YjbJ"/>
    <property type="match status" value="1"/>
</dbReference>
<evidence type="ECO:0000313" key="4">
    <source>
        <dbReference type="EMBL" id="PPB48389.1"/>
    </source>
</evidence>
<feature type="compositionally biased region" description="Basic and acidic residues" evidence="2">
    <location>
        <begin position="40"/>
        <end position="58"/>
    </location>
</feature>
<dbReference type="SUPFAM" id="SSF69047">
    <property type="entry name" value="Hypothetical protein YjbJ"/>
    <property type="match status" value="1"/>
</dbReference>
<dbReference type="InterPro" id="IPR036629">
    <property type="entry name" value="YjbJ_sf"/>
</dbReference>
<evidence type="ECO:0000256" key="2">
    <source>
        <dbReference type="SAM" id="MobiDB-lite"/>
    </source>
</evidence>
<protein>
    <submittedName>
        <fullName evidence="4">CsbD family protein</fullName>
    </submittedName>
</protein>
<evidence type="ECO:0000256" key="1">
    <source>
        <dbReference type="ARBA" id="ARBA00009129"/>
    </source>
</evidence>
<keyword evidence="5" id="KW-1185">Reference proteome</keyword>
<gene>
    <name evidence="4" type="ORF">C4K88_11565</name>
</gene>
<name>A0A2S5IV06_9MICC</name>
<evidence type="ECO:0000313" key="5">
    <source>
        <dbReference type="Proteomes" id="UP000239297"/>
    </source>
</evidence>
<sequence length="58" mass="5985">MGLDDKISNAAQKLGGQGKEAAGHATGDESLKAEGQGDQAKGDLKQAGEKIKDVFKKD</sequence>
<evidence type="ECO:0000259" key="3">
    <source>
        <dbReference type="Pfam" id="PF05532"/>
    </source>
</evidence>
<dbReference type="OrthoDB" id="2143260at2"/>
<dbReference type="InterPro" id="IPR008462">
    <property type="entry name" value="CsbD"/>
</dbReference>
<comment type="caution">
    <text evidence="4">The sequence shown here is derived from an EMBL/GenBank/DDBJ whole genome shotgun (WGS) entry which is preliminary data.</text>
</comment>